<dbReference type="Proteomes" id="UP000189703">
    <property type="component" value="Unplaced"/>
</dbReference>
<dbReference type="GO" id="GO:0003723">
    <property type="term" value="F:RNA binding"/>
    <property type="evidence" value="ECO:0000318"/>
    <property type="project" value="GO_Central"/>
</dbReference>
<feature type="compositionally biased region" description="Polar residues" evidence="3">
    <location>
        <begin position="149"/>
        <end position="159"/>
    </location>
</feature>
<dbReference type="GeneID" id="104605799"/>
<dbReference type="OrthoDB" id="340227at2759"/>
<evidence type="ECO:0000256" key="2">
    <source>
        <dbReference type="PROSITE-ProRule" id="PRU00332"/>
    </source>
</evidence>
<feature type="region of interest" description="Disordered" evidence="3">
    <location>
        <begin position="27"/>
        <end position="50"/>
    </location>
</feature>
<dbReference type="InterPro" id="IPR036390">
    <property type="entry name" value="WH_DNA-bd_sf"/>
</dbReference>
<gene>
    <name evidence="6" type="primary">LOC104605799</name>
</gene>
<reference evidence="6" key="1">
    <citation type="submission" date="2025-08" db="UniProtKB">
        <authorList>
            <consortium name="RefSeq"/>
        </authorList>
    </citation>
    <scope>IDENTIFICATION</scope>
</reference>
<feature type="region of interest" description="Disordered" evidence="3">
    <location>
        <begin position="70"/>
        <end position="94"/>
    </location>
</feature>
<dbReference type="AlphaFoldDB" id="A0A1U8ANA3"/>
<dbReference type="Pfam" id="PF05383">
    <property type="entry name" value="La"/>
    <property type="match status" value="1"/>
</dbReference>
<dbReference type="RefSeq" id="XP_010268999.1">
    <property type="nucleotide sequence ID" value="XM_010270697.2"/>
</dbReference>
<feature type="domain" description="HTH La-type RNA-binding" evidence="4">
    <location>
        <begin position="342"/>
        <end position="431"/>
    </location>
</feature>
<dbReference type="eggNOG" id="KOG2590">
    <property type="taxonomic scope" value="Eukaryota"/>
</dbReference>
<evidence type="ECO:0000256" key="1">
    <source>
        <dbReference type="ARBA" id="ARBA00022884"/>
    </source>
</evidence>
<dbReference type="KEGG" id="nnu:104605799"/>
<keyword evidence="5" id="KW-1185">Reference proteome</keyword>
<dbReference type="PANTHER" id="PTHR22792:SF101">
    <property type="entry name" value="LA-RELATED PROTEIN 1A"/>
    <property type="match status" value="1"/>
</dbReference>
<dbReference type="OMA" id="IVEIETC"/>
<dbReference type="InterPro" id="IPR036388">
    <property type="entry name" value="WH-like_DNA-bd_sf"/>
</dbReference>
<dbReference type="PANTHER" id="PTHR22792">
    <property type="entry name" value="LUPUS LA PROTEIN-RELATED"/>
    <property type="match status" value="1"/>
</dbReference>
<dbReference type="PROSITE" id="PS50961">
    <property type="entry name" value="HTH_LA"/>
    <property type="match status" value="1"/>
</dbReference>
<accession>A0A1U8ANA3</accession>
<name>A0A1U8ANA3_NELNU</name>
<feature type="compositionally biased region" description="Basic residues" evidence="3">
    <location>
        <begin position="172"/>
        <end position="184"/>
    </location>
</feature>
<evidence type="ECO:0000313" key="5">
    <source>
        <dbReference type="Proteomes" id="UP000189703"/>
    </source>
</evidence>
<dbReference type="InterPro" id="IPR045180">
    <property type="entry name" value="La_dom_prot"/>
</dbReference>
<sequence>MSSAVPSSSLPFPSQSVVLGPTEIFSNTQDSAINPHPHPHHTCTNNNPWKRVFEPPRSSQTAFVMNTSSWPALSRSSSPKAPPEVQLPESSSKEMIAESKGINGGLVSADIASATVSSSDNESSSSANLKLSVSVSGDGCGSGSEKQKVTPSPSSTKSMYSRPGPANSSRPFNHHNNQHHHHSSRMGSNQRGNGFNTRGGNRGGDGFHHNQNYSNRRHQPRGFSDWNSNRGFSPRAVNPQHPPHGFVNGPAGFLGPPPPPPPPLQHSYPPTAIVNPPYVNVPPPPPPPVPAYMPPYGYYGNGYFPDASGPVYGPPMPPPAPFMEAVNGPPLYPQPSPPYNLPNPEVELCNRIQKQIEYYFSAENLVNDFYLRGEMNNEGWVPISLIAGFRRVKAMTSDVSMIMKSLKISSIVEVKDNKVRKRGDWMNWILSRRSMSATQTCSVEDMLGAIKDLQLTEKPEAESQEVASKIGK</sequence>
<dbReference type="InterPro" id="IPR006630">
    <property type="entry name" value="La_HTH"/>
</dbReference>
<proteinExistence type="predicted"/>
<evidence type="ECO:0000256" key="3">
    <source>
        <dbReference type="SAM" id="MobiDB-lite"/>
    </source>
</evidence>
<feature type="region of interest" description="Disordered" evidence="3">
    <location>
        <begin position="135"/>
        <end position="260"/>
    </location>
</feature>
<organism evidence="5 6">
    <name type="scientific">Nelumbo nucifera</name>
    <name type="common">Sacred lotus</name>
    <dbReference type="NCBI Taxonomy" id="4432"/>
    <lineage>
        <taxon>Eukaryota</taxon>
        <taxon>Viridiplantae</taxon>
        <taxon>Streptophyta</taxon>
        <taxon>Embryophyta</taxon>
        <taxon>Tracheophyta</taxon>
        <taxon>Spermatophyta</taxon>
        <taxon>Magnoliopsida</taxon>
        <taxon>Proteales</taxon>
        <taxon>Nelumbonaceae</taxon>
        <taxon>Nelumbo</taxon>
    </lineage>
</organism>
<dbReference type="Gene3D" id="1.10.10.10">
    <property type="entry name" value="Winged helix-like DNA-binding domain superfamily/Winged helix DNA-binding domain"/>
    <property type="match status" value="1"/>
</dbReference>
<dbReference type="FunFam" id="1.10.10.10:FF:000131">
    <property type="entry name" value="la-related protein 1B isoform X2"/>
    <property type="match status" value="1"/>
</dbReference>
<keyword evidence="1 2" id="KW-0694">RNA-binding</keyword>
<evidence type="ECO:0000259" key="4">
    <source>
        <dbReference type="PROSITE" id="PS50961"/>
    </source>
</evidence>
<dbReference type="InParanoid" id="A0A1U8ANA3"/>
<evidence type="ECO:0000313" key="6">
    <source>
        <dbReference type="RefSeq" id="XP_010268999.1"/>
    </source>
</evidence>
<protein>
    <submittedName>
        <fullName evidence="6">La-related protein 1B-like</fullName>
    </submittedName>
</protein>
<dbReference type="SUPFAM" id="SSF46785">
    <property type="entry name" value="Winged helix' DNA-binding domain"/>
    <property type="match status" value="1"/>
</dbReference>
<dbReference type="SMART" id="SM00715">
    <property type="entry name" value="LA"/>
    <property type="match status" value="1"/>
</dbReference>
<dbReference type="STRING" id="4432.A0A1U8ANA3"/>